<evidence type="ECO:0000256" key="1">
    <source>
        <dbReference type="SAM" id="SignalP"/>
    </source>
</evidence>
<reference evidence="2 3" key="1">
    <citation type="submission" date="2019-02" db="EMBL/GenBank/DDBJ databases">
        <title>Deep-cultivation of Planctomycetes and their phenomic and genomic characterization uncovers novel biology.</title>
        <authorList>
            <person name="Wiegand S."/>
            <person name="Jogler M."/>
            <person name="Boedeker C."/>
            <person name="Pinto D."/>
            <person name="Vollmers J."/>
            <person name="Rivas-Marin E."/>
            <person name="Kohn T."/>
            <person name="Peeters S.H."/>
            <person name="Heuer A."/>
            <person name="Rast P."/>
            <person name="Oberbeckmann S."/>
            <person name="Bunk B."/>
            <person name="Jeske O."/>
            <person name="Meyerdierks A."/>
            <person name="Storesund J.E."/>
            <person name="Kallscheuer N."/>
            <person name="Luecker S."/>
            <person name="Lage O.M."/>
            <person name="Pohl T."/>
            <person name="Merkel B.J."/>
            <person name="Hornburger P."/>
            <person name="Mueller R.-W."/>
            <person name="Bruemmer F."/>
            <person name="Labrenz M."/>
            <person name="Spormann A.M."/>
            <person name="Op den Camp H."/>
            <person name="Overmann J."/>
            <person name="Amann R."/>
            <person name="Jetten M.S.M."/>
            <person name="Mascher T."/>
            <person name="Medema M.H."/>
            <person name="Devos D.P."/>
            <person name="Kaster A.-K."/>
            <person name="Ovreas L."/>
            <person name="Rohde M."/>
            <person name="Galperin M.Y."/>
            <person name="Jogler C."/>
        </authorList>
    </citation>
    <scope>NUCLEOTIDE SEQUENCE [LARGE SCALE GENOMIC DNA]</scope>
    <source>
        <strain evidence="2 3">Pan216</strain>
    </source>
</reference>
<keyword evidence="3" id="KW-1185">Reference proteome</keyword>
<gene>
    <name evidence="2" type="ORF">Pan216_39120</name>
</gene>
<evidence type="ECO:0000313" key="2">
    <source>
        <dbReference type="EMBL" id="QDU63038.1"/>
    </source>
</evidence>
<proteinExistence type="predicted"/>
<name>A0A518B7T7_9BACT</name>
<dbReference type="AlphaFoldDB" id="A0A518B7T7"/>
<evidence type="ECO:0008006" key="4">
    <source>
        <dbReference type="Google" id="ProtNLM"/>
    </source>
</evidence>
<evidence type="ECO:0000313" key="3">
    <source>
        <dbReference type="Proteomes" id="UP000317093"/>
    </source>
</evidence>
<accession>A0A518B7T7</accession>
<organism evidence="2 3">
    <name type="scientific">Kolteria novifilia</name>
    <dbReference type="NCBI Taxonomy" id="2527975"/>
    <lineage>
        <taxon>Bacteria</taxon>
        <taxon>Pseudomonadati</taxon>
        <taxon>Planctomycetota</taxon>
        <taxon>Planctomycetia</taxon>
        <taxon>Kolteriales</taxon>
        <taxon>Kolteriaceae</taxon>
        <taxon>Kolteria</taxon>
    </lineage>
</organism>
<sequence length="145" mass="16114" precursor="true">MAAKGSLMRRPLTYCLSLTLLLAGSALGSQHEKHKQKTLPKRQAKQACAHTQRRAGCPQNVACYAKIPYRYGYRGGWVGGGAPRFCRRRPASPCEGTWGQDYNGICRKRSIFLGWFCKPHYQAGLGSYESEGGPHVPMPPVLKEF</sequence>
<protein>
    <recommendedName>
        <fullName evidence="4">Secreted protein</fullName>
    </recommendedName>
</protein>
<feature type="chain" id="PRO_5021961252" description="Secreted protein" evidence="1">
    <location>
        <begin position="29"/>
        <end position="145"/>
    </location>
</feature>
<dbReference type="KEGG" id="knv:Pan216_39120"/>
<keyword evidence="1" id="KW-0732">Signal</keyword>
<feature type="signal peptide" evidence="1">
    <location>
        <begin position="1"/>
        <end position="28"/>
    </location>
</feature>
<dbReference type="Proteomes" id="UP000317093">
    <property type="component" value="Chromosome"/>
</dbReference>
<dbReference type="EMBL" id="CP036279">
    <property type="protein sequence ID" value="QDU63038.1"/>
    <property type="molecule type" value="Genomic_DNA"/>
</dbReference>